<dbReference type="InterPro" id="IPR041698">
    <property type="entry name" value="Methyltransf_25"/>
</dbReference>
<dbReference type="Proteomes" id="UP001549691">
    <property type="component" value="Unassembled WGS sequence"/>
</dbReference>
<protein>
    <submittedName>
        <fullName evidence="4">Class I SAM-dependent methyltransferase</fullName>
        <ecNumber evidence="4">2.1.1.-</ecNumber>
    </submittedName>
</protein>
<keyword evidence="5" id="KW-1185">Reference proteome</keyword>
<reference evidence="4 5" key="1">
    <citation type="submission" date="2024-07" db="EMBL/GenBank/DDBJ databases">
        <title>Uliginosibacterium flavum JJ3220;KACC:17644.</title>
        <authorList>
            <person name="Kim M.K."/>
        </authorList>
    </citation>
    <scope>NUCLEOTIDE SEQUENCE [LARGE SCALE GENOMIC DNA]</scope>
    <source>
        <strain evidence="4 5">KACC:17644</strain>
    </source>
</reference>
<comment type="caution">
    <text evidence="4">The sequence shown here is derived from an EMBL/GenBank/DDBJ whole genome shotgun (WGS) entry which is preliminary data.</text>
</comment>
<dbReference type="RefSeq" id="WP_354600743.1">
    <property type="nucleotide sequence ID" value="NZ_JBEWZI010000008.1"/>
</dbReference>
<dbReference type="EC" id="2.1.1.-" evidence="4"/>
<evidence type="ECO:0000256" key="2">
    <source>
        <dbReference type="ARBA" id="ARBA00022679"/>
    </source>
</evidence>
<evidence type="ECO:0000259" key="3">
    <source>
        <dbReference type="Pfam" id="PF13649"/>
    </source>
</evidence>
<gene>
    <name evidence="4" type="ORF">ABXR19_08760</name>
</gene>
<organism evidence="4 5">
    <name type="scientific">Uliginosibacterium flavum</name>
    <dbReference type="NCBI Taxonomy" id="1396831"/>
    <lineage>
        <taxon>Bacteria</taxon>
        <taxon>Pseudomonadati</taxon>
        <taxon>Pseudomonadota</taxon>
        <taxon>Betaproteobacteria</taxon>
        <taxon>Rhodocyclales</taxon>
        <taxon>Zoogloeaceae</taxon>
        <taxon>Uliginosibacterium</taxon>
    </lineage>
</organism>
<accession>A0ABV2TL44</accession>
<evidence type="ECO:0000313" key="4">
    <source>
        <dbReference type="EMBL" id="MET7014280.1"/>
    </source>
</evidence>
<dbReference type="Gene3D" id="3.40.50.150">
    <property type="entry name" value="Vaccinia Virus protein VP39"/>
    <property type="match status" value="1"/>
</dbReference>
<dbReference type="SUPFAM" id="SSF53335">
    <property type="entry name" value="S-adenosyl-L-methionine-dependent methyltransferases"/>
    <property type="match status" value="1"/>
</dbReference>
<feature type="domain" description="Methyltransferase" evidence="3">
    <location>
        <begin position="54"/>
        <end position="143"/>
    </location>
</feature>
<keyword evidence="1 4" id="KW-0489">Methyltransferase</keyword>
<dbReference type="PANTHER" id="PTHR43861:SF1">
    <property type="entry name" value="TRANS-ACONITATE 2-METHYLTRANSFERASE"/>
    <property type="match status" value="1"/>
</dbReference>
<dbReference type="EMBL" id="JBEWZI010000008">
    <property type="protein sequence ID" value="MET7014280.1"/>
    <property type="molecule type" value="Genomic_DNA"/>
</dbReference>
<proteinExistence type="predicted"/>
<sequence length="216" mass="24101">MTPLRDDLRLITATTLSHYNESATQFWEGTRGHDVRQNIEALLRHVRATSPLSILDFGCGPGRDLATLRALGHVPVGLEGSSALAAMAREYSGCEVWEQDFLALQLPADHFDGIYANASLFHVPSQELPRVLAELHAALKPDGILFSSNPRGNNQEGWSGRRYGAYHELDAWRAFLDQAEFVELEHYYRPAGLPLEQQPWLASVWRKKSPAEPAGE</sequence>
<name>A0ABV2TL44_9RHOO</name>
<dbReference type="CDD" id="cd02440">
    <property type="entry name" value="AdoMet_MTases"/>
    <property type="match status" value="1"/>
</dbReference>
<dbReference type="GO" id="GO:0032259">
    <property type="term" value="P:methylation"/>
    <property type="evidence" value="ECO:0007669"/>
    <property type="project" value="UniProtKB-KW"/>
</dbReference>
<dbReference type="InterPro" id="IPR029063">
    <property type="entry name" value="SAM-dependent_MTases_sf"/>
</dbReference>
<dbReference type="Pfam" id="PF13649">
    <property type="entry name" value="Methyltransf_25"/>
    <property type="match status" value="1"/>
</dbReference>
<dbReference type="GO" id="GO:0008168">
    <property type="term" value="F:methyltransferase activity"/>
    <property type="evidence" value="ECO:0007669"/>
    <property type="project" value="UniProtKB-KW"/>
</dbReference>
<evidence type="ECO:0000313" key="5">
    <source>
        <dbReference type="Proteomes" id="UP001549691"/>
    </source>
</evidence>
<evidence type="ECO:0000256" key="1">
    <source>
        <dbReference type="ARBA" id="ARBA00022603"/>
    </source>
</evidence>
<keyword evidence="2 4" id="KW-0808">Transferase</keyword>
<dbReference type="PANTHER" id="PTHR43861">
    <property type="entry name" value="TRANS-ACONITATE 2-METHYLTRANSFERASE-RELATED"/>
    <property type="match status" value="1"/>
</dbReference>